<dbReference type="CDD" id="cd00751">
    <property type="entry name" value="thiolase"/>
    <property type="match status" value="1"/>
</dbReference>
<dbReference type="PIRSF" id="PIRSF000429">
    <property type="entry name" value="Ac-CoA_Ac_transf"/>
    <property type="match status" value="1"/>
</dbReference>
<keyword evidence="3 5" id="KW-0012">Acyltransferase</keyword>
<reference evidence="8 9" key="1">
    <citation type="submission" date="2018-09" db="EMBL/GenBank/DDBJ databases">
        <title>Discovery and Ecogenomic Context for Candidatus Cryosericales, a Global Caldiserica Order Active in Thawing Permafrost.</title>
        <authorList>
            <person name="Martinez M.A."/>
            <person name="Woodcroft B.J."/>
            <person name="Ignacio Espinoza J.C."/>
            <person name="Zayed A."/>
            <person name="Singleton C.M."/>
            <person name="Boyd J."/>
            <person name="Li Y.-F."/>
            <person name="Purvine S."/>
            <person name="Maughan H."/>
            <person name="Hodgkins S.B."/>
            <person name="Anderson D."/>
            <person name="Sederholm M."/>
            <person name="Temperton B."/>
            <person name="Saleska S.R."/>
            <person name="Tyson G.W."/>
            <person name="Rich V.I."/>
        </authorList>
    </citation>
    <scope>NUCLEOTIDE SEQUENCE [LARGE SCALE GENOMIC DNA]</scope>
    <source>
        <strain evidence="8 9">SMC7</strain>
    </source>
</reference>
<sequence length="399" mass="42112">MKSVVITSAVRTPVGNIGGVFRDILAVELARTVLEEVVKRSGIEKSIVDEIIVGQAKQSTDAPNIARVAALEGGFPEEVPAYTVHRQCSSGLQAILNAVWQIQAGYGDVIVAGGVESMSTAPYYLRSARYGYKSGNSELLDPNTESQPKSQPEEIYGSFTMGMTAENLADKYGITREEQDEFAYASHARAVAAIDAGRFKEEITPVSVRIGKGQTTLVDTDEGPRRDTSLEKMAKLKPVFKAGGTVTAGNSSSRNDGAAAVVVMSEEKAAEMGIKPLARFVAAGIAGVNPTIMGIGPVPATRKALERSGLLLGDIGLIELNEAFAAQSLAVVKELGFNRDILNVNGGAIALGHPLGCSGTRISVTLIHEMLRRNTRYGLATICVAGGLGVSTIFENLCV</sequence>
<dbReference type="AlphaFoldDB" id="A0A398CUD5"/>
<gene>
    <name evidence="8" type="ORF">SMC7_03215</name>
</gene>
<evidence type="ECO:0000259" key="7">
    <source>
        <dbReference type="Pfam" id="PF02803"/>
    </source>
</evidence>
<accession>A0A398CUD5</accession>
<dbReference type="PROSITE" id="PS00099">
    <property type="entry name" value="THIOLASE_3"/>
    <property type="match status" value="1"/>
</dbReference>
<evidence type="ECO:0000313" key="9">
    <source>
        <dbReference type="Proteomes" id="UP000266328"/>
    </source>
</evidence>
<dbReference type="PROSITE" id="PS00737">
    <property type="entry name" value="THIOLASE_2"/>
    <property type="match status" value="1"/>
</dbReference>
<dbReference type="GO" id="GO:0003988">
    <property type="term" value="F:acetyl-CoA C-acyltransferase activity"/>
    <property type="evidence" value="ECO:0007669"/>
    <property type="project" value="UniProtKB-ARBA"/>
</dbReference>
<feature type="active site" description="Proton acceptor" evidence="4">
    <location>
        <position position="383"/>
    </location>
</feature>
<keyword evidence="2 5" id="KW-0808">Transferase</keyword>
<feature type="active site" description="Proton acceptor" evidence="4">
    <location>
        <position position="353"/>
    </location>
</feature>
<comment type="caution">
    <text evidence="8">The sequence shown here is derived from an EMBL/GenBank/DDBJ whole genome shotgun (WGS) entry which is preliminary data.</text>
</comment>
<feature type="active site" description="Acyl-thioester intermediate" evidence="4">
    <location>
        <position position="88"/>
    </location>
</feature>
<dbReference type="FunFam" id="3.40.47.10:FF:000010">
    <property type="entry name" value="Acetyl-CoA acetyltransferase (Thiolase)"/>
    <property type="match status" value="1"/>
</dbReference>
<dbReference type="InterPro" id="IPR020617">
    <property type="entry name" value="Thiolase_C"/>
</dbReference>
<dbReference type="NCBIfam" id="TIGR01930">
    <property type="entry name" value="AcCoA-C-Actrans"/>
    <property type="match status" value="1"/>
</dbReference>
<dbReference type="EMBL" id="QXIS01000018">
    <property type="protein sequence ID" value="RIE06262.1"/>
    <property type="molecule type" value="Genomic_DNA"/>
</dbReference>
<dbReference type="RefSeq" id="WP_119088935.1">
    <property type="nucleotide sequence ID" value="NZ_QXIS01000018.1"/>
</dbReference>
<dbReference type="Pfam" id="PF02803">
    <property type="entry name" value="Thiolase_C"/>
    <property type="match status" value="1"/>
</dbReference>
<protein>
    <submittedName>
        <fullName evidence="8">Thiolase family protein</fullName>
    </submittedName>
</protein>
<dbReference type="SUPFAM" id="SSF53901">
    <property type="entry name" value="Thiolase-like"/>
    <property type="match status" value="2"/>
</dbReference>
<dbReference type="PANTHER" id="PTHR18919">
    <property type="entry name" value="ACETYL-COA C-ACYLTRANSFERASE"/>
    <property type="match status" value="1"/>
</dbReference>
<comment type="similarity">
    <text evidence="1 5">Belongs to the thiolase-like superfamily. Thiolase family.</text>
</comment>
<evidence type="ECO:0000256" key="4">
    <source>
        <dbReference type="PIRSR" id="PIRSR000429-1"/>
    </source>
</evidence>
<dbReference type="Gene3D" id="3.40.47.10">
    <property type="match status" value="2"/>
</dbReference>
<keyword evidence="9" id="KW-1185">Reference proteome</keyword>
<dbReference type="PANTHER" id="PTHR18919:SF107">
    <property type="entry name" value="ACETYL-COA ACETYLTRANSFERASE, CYTOSOLIC"/>
    <property type="match status" value="1"/>
</dbReference>
<evidence type="ECO:0000256" key="5">
    <source>
        <dbReference type="RuleBase" id="RU003557"/>
    </source>
</evidence>
<organism evidence="8 9">
    <name type="scientific">Candidatus Cryosericum terrychapinii</name>
    <dbReference type="NCBI Taxonomy" id="2290919"/>
    <lineage>
        <taxon>Bacteria</taxon>
        <taxon>Pseudomonadati</taxon>
        <taxon>Caldisericota/Cryosericota group</taxon>
        <taxon>Candidatus Cryosericota</taxon>
        <taxon>Candidatus Cryosericia</taxon>
        <taxon>Candidatus Cryosericales</taxon>
        <taxon>Candidatus Cryosericaceae</taxon>
        <taxon>Candidatus Cryosericum</taxon>
    </lineage>
</organism>
<evidence type="ECO:0000256" key="2">
    <source>
        <dbReference type="ARBA" id="ARBA00022679"/>
    </source>
</evidence>
<dbReference type="OrthoDB" id="9764638at2"/>
<dbReference type="Pfam" id="PF00108">
    <property type="entry name" value="Thiolase_N"/>
    <property type="match status" value="1"/>
</dbReference>
<dbReference type="InterPro" id="IPR016039">
    <property type="entry name" value="Thiolase-like"/>
</dbReference>
<evidence type="ECO:0000259" key="6">
    <source>
        <dbReference type="Pfam" id="PF00108"/>
    </source>
</evidence>
<evidence type="ECO:0000256" key="3">
    <source>
        <dbReference type="ARBA" id="ARBA00023315"/>
    </source>
</evidence>
<dbReference type="InterPro" id="IPR020613">
    <property type="entry name" value="Thiolase_CS"/>
</dbReference>
<dbReference type="InterPro" id="IPR020616">
    <property type="entry name" value="Thiolase_N"/>
</dbReference>
<evidence type="ECO:0000313" key="8">
    <source>
        <dbReference type="EMBL" id="RIE06262.1"/>
    </source>
</evidence>
<dbReference type="InterPro" id="IPR002155">
    <property type="entry name" value="Thiolase"/>
</dbReference>
<feature type="domain" description="Thiolase N-terminal" evidence="6">
    <location>
        <begin position="4"/>
        <end position="267"/>
    </location>
</feature>
<proteinExistence type="inferred from homology"/>
<evidence type="ECO:0000256" key="1">
    <source>
        <dbReference type="ARBA" id="ARBA00010982"/>
    </source>
</evidence>
<name>A0A398CUD5_9BACT</name>
<dbReference type="InterPro" id="IPR020610">
    <property type="entry name" value="Thiolase_AS"/>
</dbReference>
<feature type="domain" description="Thiolase C-terminal" evidence="7">
    <location>
        <begin position="275"/>
        <end position="395"/>
    </location>
</feature>
<dbReference type="Proteomes" id="UP000266328">
    <property type="component" value="Unassembled WGS sequence"/>
</dbReference>